<accession>A0A3D3RDI3</accession>
<dbReference type="AlphaFoldDB" id="A0A3D3RDI3"/>
<dbReference type="EMBL" id="DQAY01000181">
    <property type="protein sequence ID" value="HCO26883.1"/>
    <property type="molecule type" value="Genomic_DNA"/>
</dbReference>
<dbReference type="Gene3D" id="3.90.1200.10">
    <property type="match status" value="1"/>
</dbReference>
<comment type="caution">
    <text evidence="2">The sequence shown here is derived from an EMBL/GenBank/DDBJ whole genome shotgun (WGS) entry which is preliminary data.</text>
</comment>
<gene>
    <name evidence="2" type="ORF">DIT97_29175</name>
</gene>
<evidence type="ECO:0000313" key="3">
    <source>
        <dbReference type="Proteomes" id="UP000263642"/>
    </source>
</evidence>
<dbReference type="Pfam" id="PF01636">
    <property type="entry name" value="APH"/>
    <property type="match status" value="1"/>
</dbReference>
<dbReference type="SUPFAM" id="SSF56112">
    <property type="entry name" value="Protein kinase-like (PK-like)"/>
    <property type="match status" value="1"/>
</dbReference>
<dbReference type="InterPro" id="IPR052732">
    <property type="entry name" value="Cell-binding_unc_protein"/>
</dbReference>
<dbReference type="GO" id="GO:0016740">
    <property type="term" value="F:transferase activity"/>
    <property type="evidence" value="ECO:0007669"/>
    <property type="project" value="UniProtKB-KW"/>
</dbReference>
<feature type="domain" description="Aminoglycoside phosphotransferase" evidence="1">
    <location>
        <begin position="110"/>
        <end position="278"/>
    </location>
</feature>
<proteinExistence type="predicted"/>
<dbReference type="InterPro" id="IPR002575">
    <property type="entry name" value="Aminoglycoside_PTrfase"/>
</dbReference>
<organism evidence="2 3">
    <name type="scientific">Gimesia maris</name>
    <dbReference type="NCBI Taxonomy" id="122"/>
    <lineage>
        <taxon>Bacteria</taxon>
        <taxon>Pseudomonadati</taxon>
        <taxon>Planctomycetota</taxon>
        <taxon>Planctomycetia</taxon>
        <taxon>Planctomycetales</taxon>
        <taxon>Planctomycetaceae</taxon>
        <taxon>Gimesia</taxon>
    </lineage>
</organism>
<reference evidence="2 3" key="1">
    <citation type="journal article" date="2018" name="Nat. Biotechnol.">
        <title>A standardized bacterial taxonomy based on genome phylogeny substantially revises the tree of life.</title>
        <authorList>
            <person name="Parks D.H."/>
            <person name="Chuvochina M."/>
            <person name="Waite D.W."/>
            <person name="Rinke C."/>
            <person name="Skarshewski A."/>
            <person name="Chaumeil P.A."/>
            <person name="Hugenholtz P."/>
        </authorList>
    </citation>
    <scope>NUCLEOTIDE SEQUENCE [LARGE SCALE GENOMIC DNA]</scope>
    <source>
        <strain evidence="2">UBA9375</strain>
    </source>
</reference>
<dbReference type="SUPFAM" id="SSF52540">
    <property type="entry name" value="P-loop containing nucleoside triphosphate hydrolases"/>
    <property type="match status" value="1"/>
</dbReference>
<evidence type="ECO:0000259" key="1">
    <source>
        <dbReference type="Pfam" id="PF01636"/>
    </source>
</evidence>
<dbReference type="InterPro" id="IPR027417">
    <property type="entry name" value="P-loop_NTPase"/>
</dbReference>
<name>A0A3D3RDI3_9PLAN</name>
<protein>
    <submittedName>
        <fullName evidence="2">Aminoglycoside phosphotransferase</fullName>
    </submittedName>
</protein>
<keyword evidence="2" id="KW-0808">Transferase</keyword>
<dbReference type="PANTHER" id="PTHR43883:SF1">
    <property type="entry name" value="GLUCONOKINASE"/>
    <property type="match status" value="1"/>
</dbReference>
<dbReference type="Proteomes" id="UP000263642">
    <property type="component" value="Unassembled WGS sequence"/>
</dbReference>
<dbReference type="PANTHER" id="PTHR43883">
    <property type="entry name" value="SLR0207 PROTEIN"/>
    <property type="match status" value="1"/>
</dbReference>
<sequence length="516" mass="58956">MLIEALQNKSLYDHPVESFQLLETHISWVLLTGPYAYKLKKPVDLGFVDFSTLELRNKYCREELRLNRRLAPELYREVIPITGTEKTPEFNGTGEIIDYAVQMVQFPQDRLLSVAISENRLTVEHINQLAEEVAEFHAKIAVAGADLEWGTPEKVLAPVEENFRHVTELFSGDETILGQLDLIRTENESCFQELFTLFQQRKAQGYIRECHGDMHLGNMILSERGVTLFDCLEFNAGLRWVDVMSEVAFVVMDLEDRGRADFAMQFLNRYLELTGDYAGVPLLRFYLSYRAMVRAKVAAIRLSQAKLADTVAKQVRDEFQSYLKLAKNYVVNTEPRLLLTHGVSGSGKSYGSELMLKGMSAIRIRSDVERKRLQGEQQIPDSELYSVETTRLVYERLCCLAEVIISAGWTVIVDAATLKVWQRTLFYDLSEKLQIPFQLVVFSASQEQLESRIRERERNGGDPSDATPEILKLQLGELDPLDENELKQSVAIPVDQEWTTELLVQLVQDSGNNQQR</sequence>
<dbReference type="Gene3D" id="3.40.50.300">
    <property type="entry name" value="P-loop containing nucleotide triphosphate hydrolases"/>
    <property type="match status" value="1"/>
</dbReference>
<dbReference type="InterPro" id="IPR011009">
    <property type="entry name" value="Kinase-like_dom_sf"/>
</dbReference>
<evidence type="ECO:0000313" key="2">
    <source>
        <dbReference type="EMBL" id="HCO26883.1"/>
    </source>
</evidence>
<dbReference type="Pfam" id="PF13671">
    <property type="entry name" value="AAA_33"/>
    <property type="match status" value="1"/>
</dbReference>